<dbReference type="Pfam" id="PF01734">
    <property type="entry name" value="Patatin"/>
    <property type="match status" value="1"/>
</dbReference>
<dbReference type="GO" id="GO:0016787">
    <property type="term" value="F:hydrolase activity"/>
    <property type="evidence" value="ECO:0007669"/>
    <property type="project" value="UniProtKB-UniRule"/>
</dbReference>
<keyword evidence="3 4" id="KW-0443">Lipid metabolism</keyword>
<evidence type="ECO:0000256" key="1">
    <source>
        <dbReference type="ARBA" id="ARBA00022801"/>
    </source>
</evidence>
<dbReference type="InterPro" id="IPR002641">
    <property type="entry name" value="PNPLA_dom"/>
</dbReference>
<keyword evidence="1 4" id="KW-0378">Hydrolase</keyword>
<dbReference type="CDD" id="cd07205">
    <property type="entry name" value="Pat_PNPLA6_PNPLA7_NTE1_like"/>
    <property type="match status" value="1"/>
</dbReference>
<evidence type="ECO:0000256" key="4">
    <source>
        <dbReference type="PROSITE-ProRule" id="PRU01161"/>
    </source>
</evidence>
<organism evidence="6 7">
    <name type="scientific">Estrella lausannensis</name>
    <dbReference type="NCBI Taxonomy" id="483423"/>
    <lineage>
        <taxon>Bacteria</taxon>
        <taxon>Pseudomonadati</taxon>
        <taxon>Chlamydiota</taxon>
        <taxon>Chlamydiia</taxon>
        <taxon>Parachlamydiales</taxon>
        <taxon>Candidatus Criblamydiaceae</taxon>
        <taxon>Estrella</taxon>
    </lineage>
</organism>
<evidence type="ECO:0000256" key="3">
    <source>
        <dbReference type="ARBA" id="ARBA00023098"/>
    </source>
</evidence>
<dbReference type="PROSITE" id="PS51257">
    <property type="entry name" value="PROKAR_LIPOPROTEIN"/>
    <property type="match status" value="1"/>
</dbReference>
<dbReference type="InterPro" id="IPR016035">
    <property type="entry name" value="Acyl_Trfase/lysoPLipase"/>
</dbReference>
<evidence type="ECO:0000313" key="7">
    <source>
        <dbReference type="Proteomes" id="UP000220251"/>
    </source>
</evidence>
<dbReference type="EMBL" id="CWGJ01000028">
    <property type="protein sequence ID" value="CRX39540.1"/>
    <property type="molecule type" value="Genomic_DNA"/>
</dbReference>
<protein>
    <submittedName>
        <fullName evidence="6">Patatin-like phospholipase</fullName>
    </submittedName>
</protein>
<keyword evidence="7" id="KW-1185">Reference proteome</keyword>
<dbReference type="PROSITE" id="PS51635">
    <property type="entry name" value="PNPLA"/>
    <property type="match status" value="1"/>
</dbReference>
<dbReference type="Gene3D" id="3.40.1090.10">
    <property type="entry name" value="Cytosolic phospholipase A2 catalytic domain"/>
    <property type="match status" value="2"/>
</dbReference>
<dbReference type="PANTHER" id="PTHR14226">
    <property type="entry name" value="NEUROPATHY TARGET ESTERASE/SWISS CHEESE D.MELANOGASTER"/>
    <property type="match status" value="1"/>
</dbReference>
<sequence>MSFPLLKRKTTHITLVILILSASMLLTGCGSSKRLLPSCEPDPPEPFAVPEKIRVALVLGSGGVRGMAHVGVIEELMDACVPIDLIVGCSAGSIVGAVYADNPDLDALKCAIWKIKTDSVLDIDLWNCKYGLSKGNCLHRVLDEHLVAETFDELKIPLVVVASDLNTGELVPIGSGDLVTAVQASCSIPFVFVPCKYRGRVLVDGGVVNPVPVKVARDLGAEIVIAVDLSELLPKTFPTNLFQVATRSAEIAFMWQNEVCTRGADIVIRPRTTGIGTFNEKMKWELYCAGKSAAEEKRGEIIELLRRNEVFSTPVNCKTRCVALPPYLPKICLEGS</sequence>
<dbReference type="GO" id="GO:0016042">
    <property type="term" value="P:lipid catabolic process"/>
    <property type="evidence" value="ECO:0007669"/>
    <property type="project" value="UniProtKB-UniRule"/>
</dbReference>
<dbReference type="Proteomes" id="UP000220251">
    <property type="component" value="Unassembled WGS sequence"/>
</dbReference>
<feature type="short sequence motif" description="GXSXG" evidence="4">
    <location>
        <begin position="88"/>
        <end position="92"/>
    </location>
</feature>
<dbReference type="SUPFAM" id="SSF52151">
    <property type="entry name" value="FabD/lysophospholipase-like"/>
    <property type="match status" value="1"/>
</dbReference>
<comment type="caution">
    <text evidence="4">Lacks conserved residue(s) required for the propagation of feature annotation.</text>
</comment>
<feature type="active site" description="Proton acceptor" evidence="4">
    <location>
        <position position="204"/>
    </location>
</feature>
<accession>A0A0H5E863</accession>
<dbReference type="PANTHER" id="PTHR14226:SF29">
    <property type="entry name" value="NEUROPATHY TARGET ESTERASE SWS"/>
    <property type="match status" value="1"/>
</dbReference>
<feature type="short sequence motif" description="DGA/G" evidence="4">
    <location>
        <begin position="204"/>
        <end position="206"/>
    </location>
</feature>
<proteinExistence type="predicted"/>
<evidence type="ECO:0000256" key="2">
    <source>
        <dbReference type="ARBA" id="ARBA00022963"/>
    </source>
</evidence>
<evidence type="ECO:0000259" key="5">
    <source>
        <dbReference type="PROSITE" id="PS51635"/>
    </source>
</evidence>
<gene>
    <name evidence="6" type="ORF">ELAC_2220</name>
</gene>
<dbReference type="InterPro" id="IPR050301">
    <property type="entry name" value="NTE"/>
</dbReference>
<name>A0A0H5E863_9BACT</name>
<dbReference type="AlphaFoldDB" id="A0A0H5E863"/>
<feature type="active site" description="Nucleophile" evidence="4">
    <location>
        <position position="90"/>
    </location>
</feature>
<keyword evidence="2 4" id="KW-0442">Lipid degradation</keyword>
<dbReference type="RefSeq" id="WP_239414540.1">
    <property type="nucleotide sequence ID" value="NZ_CWGJ01000028.1"/>
</dbReference>
<feature type="domain" description="PNPLA" evidence="5">
    <location>
        <begin position="57"/>
        <end position="217"/>
    </location>
</feature>
<reference evidence="7" key="1">
    <citation type="submission" date="2015-06" db="EMBL/GenBank/DDBJ databases">
        <authorList>
            <person name="Bertelli C."/>
        </authorList>
    </citation>
    <scope>NUCLEOTIDE SEQUENCE [LARGE SCALE GENOMIC DNA]</scope>
    <source>
        <strain evidence="7">CRIB-30</strain>
    </source>
</reference>
<evidence type="ECO:0000313" key="6">
    <source>
        <dbReference type="EMBL" id="CRX39540.1"/>
    </source>
</evidence>